<sequence>MEEVSITTPMIQLDQFLKWAGIAETGGHAKELVEAGLVTVNGELVHERRKKLYPGDMIKVENGGVWKVTSG</sequence>
<comment type="caution">
    <text evidence="2">The sequence shown here is derived from an EMBL/GenBank/DDBJ whole genome shotgun (WGS) entry which is preliminary data.</text>
</comment>
<dbReference type="GO" id="GO:0003723">
    <property type="term" value="F:RNA binding"/>
    <property type="evidence" value="ECO:0007669"/>
    <property type="project" value="UniProtKB-KW"/>
</dbReference>
<evidence type="ECO:0000256" key="1">
    <source>
        <dbReference type="PROSITE-ProRule" id="PRU00182"/>
    </source>
</evidence>
<dbReference type="EMBL" id="LSGP01000020">
    <property type="protein sequence ID" value="KYZ75915.1"/>
    <property type="molecule type" value="Genomic_DNA"/>
</dbReference>
<dbReference type="InterPro" id="IPR036986">
    <property type="entry name" value="S4_RNA-bd_sf"/>
</dbReference>
<dbReference type="SUPFAM" id="SSF55174">
    <property type="entry name" value="Alpha-L RNA-binding motif"/>
    <property type="match status" value="1"/>
</dbReference>
<dbReference type="OrthoDB" id="9811532at2"/>
<protein>
    <submittedName>
        <fullName evidence="2">RNA-binding protein</fullName>
    </submittedName>
</protein>
<organism evidence="2 3">
    <name type="scientific">Anaerosporomusa subterranea</name>
    <dbReference type="NCBI Taxonomy" id="1794912"/>
    <lineage>
        <taxon>Bacteria</taxon>
        <taxon>Bacillati</taxon>
        <taxon>Bacillota</taxon>
        <taxon>Negativicutes</taxon>
        <taxon>Acetonemataceae</taxon>
        <taxon>Anaerosporomusa</taxon>
    </lineage>
</organism>
<dbReference type="AlphaFoldDB" id="A0A154BPU7"/>
<keyword evidence="3" id="KW-1185">Reference proteome</keyword>
<dbReference type="STRING" id="1794912.AXX12_10900"/>
<name>A0A154BPU7_ANASB</name>
<evidence type="ECO:0000313" key="3">
    <source>
        <dbReference type="Proteomes" id="UP000076268"/>
    </source>
</evidence>
<evidence type="ECO:0000313" key="2">
    <source>
        <dbReference type="EMBL" id="KYZ75915.1"/>
    </source>
</evidence>
<dbReference type="PROSITE" id="PS50889">
    <property type="entry name" value="S4"/>
    <property type="match status" value="1"/>
</dbReference>
<proteinExistence type="predicted"/>
<accession>A0A154BPU7</accession>
<dbReference type="Gene3D" id="3.10.290.10">
    <property type="entry name" value="RNA-binding S4 domain"/>
    <property type="match status" value="1"/>
</dbReference>
<dbReference type="Proteomes" id="UP000076268">
    <property type="component" value="Unassembled WGS sequence"/>
</dbReference>
<keyword evidence="1" id="KW-0694">RNA-binding</keyword>
<dbReference type="CDD" id="cd00165">
    <property type="entry name" value="S4"/>
    <property type="match status" value="1"/>
</dbReference>
<dbReference type="Pfam" id="PF13275">
    <property type="entry name" value="S4_2"/>
    <property type="match status" value="1"/>
</dbReference>
<gene>
    <name evidence="2" type="ORF">AXX12_10900</name>
</gene>
<reference evidence="2 3" key="1">
    <citation type="submission" date="2016-02" db="EMBL/GenBank/DDBJ databases">
        <title>Anaerosporomusa subterraneum gen. nov., sp. nov., a spore-forming obligate anaerobe isolated from saprolite.</title>
        <authorList>
            <person name="Choi J.K."/>
            <person name="Shah M."/>
            <person name="Yee N."/>
        </authorList>
    </citation>
    <scope>NUCLEOTIDE SEQUENCE [LARGE SCALE GENOMIC DNA]</scope>
    <source>
        <strain evidence="2 3">RU4</strain>
    </source>
</reference>